<dbReference type="AlphaFoldDB" id="A0A0E9UT65"/>
<name>A0A0E9UT65_ANGAN</name>
<organism evidence="1">
    <name type="scientific">Anguilla anguilla</name>
    <name type="common">European freshwater eel</name>
    <name type="synonym">Muraena anguilla</name>
    <dbReference type="NCBI Taxonomy" id="7936"/>
    <lineage>
        <taxon>Eukaryota</taxon>
        <taxon>Metazoa</taxon>
        <taxon>Chordata</taxon>
        <taxon>Craniata</taxon>
        <taxon>Vertebrata</taxon>
        <taxon>Euteleostomi</taxon>
        <taxon>Actinopterygii</taxon>
        <taxon>Neopterygii</taxon>
        <taxon>Teleostei</taxon>
        <taxon>Anguilliformes</taxon>
        <taxon>Anguillidae</taxon>
        <taxon>Anguilla</taxon>
    </lineage>
</organism>
<reference evidence="1" key="1">
    <citation type="submission" date="2014-11" db="EMBL/GenBank/DDBJ databases">
        <authorList>
            <person name="Amaro Gonzalez C."/>
        </authorList>
    </citation>
    <scope>NUCLEOTIDE SEQUENCE</scope>
</reference>
<sequence length="66" mass="7313">MICILLWQRFTCSVYGLLLLLIKLFSSFTHGRSIKSCCALEAIWVSATPSTSSVLHPHVGDCEKSL</sequence>
<dbReference type="EMBL" id="GBXM01031092">
    <property type="protein sequence ID" value="JAH77485.1"/>
    <property type="molecule type" value="Transcribed_RNA"/>
</dbReference>
<accession>A0A0E9UT65</accession>
<reference evidence="1" key="2">
    <citation type="journal article" date="2015" name="Fish Shellfish Immunol.">
        <title>Early steps in the European eel (Anguilla anguilla)-Vibrio vulnificus interaction in the gills: Role of the RtxA13 toxin.</title>
        <authorList>
            <person name="Callol A."/>
            <person name="Pajuelo D."/>
            <person name="Ebbesson L."/>
            <person name="Teles M."/>
            <person name="MacKenzie S."/>
            <person name="Amaro C."/>
        </authorList>
    </citation>
    <scope>NUCLEOTIDE SEQUENCE</scope>
</reference>
<dbReference type="EMBL" id="GBXM01040197">
    <property type="protein sequence ID" value="JAH68380.1"/>
    <property type="molecule type" value="Transcribed_RNA"/>
</dbReference>
<proteinExistence type="predicted"/>
<protein>
    <submittedName>
        <fullName evidence="1">Uncharacterized protein</fullName>
    </submittedName>
</protein>
<evidence type="ECO:0000313" key="1">
    <source>
        <dbReference type="EMBL" id="JAH68380.1"/>
    </source>
</evidence>